<dbReference type="AlphaFoldDB" id="A0A2T4PUA6"/>
<dbReference type="Proteomes" id="UP000241209">
    <property type="component" value="Unassembled WGS sequence"/>
</dbReference>
<evidence type="ECO:0000313" key="3">
    <source>
        <dbReference type="EMBL" id="PTI29976.1"/>
    </source>
</evidence>
<accession>A0A2T4PUA6</accession>
<dbReference type="PANTHER" id="PTHR46743">
    <property type="entry name" value="TEICHOIC ACIDS EXPORT ATP-BINDING PROTEIN TAGH"/>
    <property type="match status" value="1"/>
</dbReference>
<dbReference type="GO" id="GO:0005524">
    <property type="term" value="F:ATP binding"/>
    <property type="evidence" value="ECO:0007669"/>
    <property type="project" value="UniProtKB-KW"/>
</dbReference>
<reference evidence="3 5" key="1">
    <citation type="journal article" date="2016" name="Front. Microbiol.">
        <title>Comprehensive Phylogenetic Analysis of Bovine Non-aureus Staphylococci Species Based on Whole-Genome Sequencing.</title>
        <authorList>
            <person name="Naushad S."/>
            <person name="Barkema H.W."/>
            <person name="Luby C."/>
            <person name="Condas L.A."/>
            <person name="Nobrega D.B."/>
            <person name="Carson D.A."/>
            <person name="De Buck J."/>
        </authorList>
    </citation>
    <scope>NUCLEOTIDE SEQUENCE [LARGE SCALE GENOMIC DNA]</scope>
    <source>
        <strain evidence="3 5">SNUC 2204</strain>
    </source>
</reference>
<keyword evidence="6" id="KW-1185">Reference proteome</keyword>
<keyword evidence="1" id="KW-1133">Transmembrane helix</keyword>
<reference evidence="3" key="2">
    <citation type="submission" date="2018-03" db="EMBL/GenBank/DDBJ databases">
        <authorList>
            <person name="Keele B.F."/>
        </authorList>
    </citation>
    <scope>NUCLEOTIDE SEQUENCE</scope>
    <source>
        <strain evidence="3">SNUC 2204</strain>
    </source>
</reference>
<keyword evidence="3" id="KW-0067">ATP-binding</keyword>
<feature type="transmembrane region" description="Helical" evidence="1">
    <location>
        <begin position="290"/>
        <end position="312"/>
    </location>
</feature>
<dbReference type="InterPro" id="IPR027417">
    <property type="entry name" value="P-loop_NTPase"/>
</dbReference>
<dbReference type="InterPro" id="IPR053989">
    <property type="entry name" value="TagH_SH3-like"/>
</dbReference>
<dbReference type="InterPro" id="IPR003439">
    <property type="entry name" value="ABC_transporter-like_ATP-bd"/>
</dbReference>
<dbReference type="GO" id="GO:0016887">
    <property type="term" value="F:ATP hydrolysis activity"/>
    <property type="evidence" value="ECO:0007669"/>
    <property type="project" value="InterPro"/>
</dbReference>
<dbReference type="GeneID" id="64116869"/>
<dbReference type="STRING" id="1167632.GCA_000286335_02198"/>
<keyword evidence="1" id="KW-0812">Transmembrane</keyword>
<sequence>MTQQILLRVVNATKYYYENKQQNKFKSLFKLKHLNKNIVLKNVTVHLYRGEVLGIIGDHESGKEMISKLMIKEVAPNLGKVRNNEQTFLADVAHKSEDHQTLNEMVIRTLSLSGVSVRDIPTIQRQILSFAKLSDKGSKTCQEIDEAEYAQLLISIAKYMRPTVAIFTNIIQYLDEYYQKRFNEFLNEQKEYDRAAVLIDDHLHSIEKMSNYLIWLTYGQVRKEGTVKEVLTFYRDYQKKYNQIQDKNQKELYDLKWKISKQELPVAQGGGYKRMRKYQYGRIPKSIEKMIFYGITFLIGATLAALFMFVGVGNSQTDKEVTTKQVITTNSEPKYIDKSAYVLSLKHDTELTPSSNGEKMKVPQYSFLDVTGENQSNYRLEVDDKAYISKKNNLYFFNPAGLYEDVDWADLEDYVDGSYLNYIDFYNSFMHKSHKQVSETITADKANRFNEQMEGQKVHMVFNSDNVLTGFTFDIKDKQKLIDKFNITSDTWVVKSKDGFMIADLEENKWIFIQL</sequence>
<dbReference type="OrthoDB" id="2385601at2"/>
<evidence type="ECO:0000313" key="5">
    <source>
        <dbReference type="Proteomes" id="UP000241209"/>
    </source>
</evidence>
<dbReference type="PROSITE" id="PS50893">
    <property type="entry name" value="ABC_TRANSPORTER_2"/>
    <property type="match status" value="1"/>
</dbReference>
<evidence type="ECO:0000313" key="6">
    <source>
        <dbReference type="Proteomes" id="UP000627155"/>
    </source>
</evidence>
<dbReference type="PANTHER" id="PTHR46743:SF2">
    <property type="entry name" value="TEICHOIC ACIDS EXPORT ATP-BINDING PROTEIN TAGH"/>
    <property type="match status" value="1"/>
</dbReference>
<dbReference type="SUPFAM" id="SSF52540">
    <property type="entry name" value="P-loop containing nucleoside triphosphate hydrolases"/>
    <property type="match status" value="1"/>
</dbReference>
<evidence type="ECO:0000259" key="2">
    <source>
        <dbReference type="PROSITE" id="PS50893"/>
    </source>
</evidence>
<dbReference type="RefSeq" id="WP_016912875.1">
    <property type="nucleotide sequence ID" value="NZ_BMDF01000006.1"/>
</dbReference>
<dbReference type="Gene3D" id="3.40.50.300">
    <property type="entry name" value="P-loop containing nucleotide triphosphate hydrolases"/>
    <property type="match status" value="1"/>
</dbReference>
<dbReference type="InterPro" id="IPR050683">
    <property type="entry name" value="Bact_Polysacc_Export_ATP-bd"/>
</dbReference>
<gene>
    <name evidence="3" type="ORF">BU072_05885</name>
    <name evidence="4" type="ORF">I6J37_09060</name>
</gene>
<dbReference type="EMBL" id="CP069486">
    <property type="protein sequence ID" value="QRO84364.1"/>
    <property type="molecule type" value="Genomic_DNA"/>
</dbReference>
<keyword evidence="1" id="KW-0472">Membrane</keyword>
<dbReference type="EMBL" id="PZFK01000009">
    <property type="protein sequence ID" value="PTI29976.1"/>
    <property type="molecule type" value="Genomic_DNA"/>
</dbReference>
<dbReference type="Pfam" id="PF22269">
    <property type="entry name" value="TagH_SH3-like"/>
    <property type="match status" value="1"/>
</dbReference>
<organism evidence="3 5">
    <name type="scientific">Mammaliicoccus vitulinus</name>
    <dbReference type="NCBI Taxonomy" id="71237"/>
    <lineage>
        <taxon>Bacteria</taxon>
        <taxon>Bacillati</taxon>
        <taxon>Bacillota</taxon>
        <taxon>Bacilli</taxon>
        <taxon>Bacillales</taxon>
        <taxon>Staphylococcaceae</taxon>
        <taxon>Mammaliicoccus</taxon>
    </lineage>
</organism>
<proteinExistence type="predicted"/>
<dbReference type="Proteomes" id="UP000627155">
    <property type="component" value="Chromosome"/>
</dbReference>
<evidence type="ECO:0000256" key="1">
    <source>
        <dbReference type="SAM" id="Phobius"/>
    </source>
</evidence>
<dbReference type="Pfam" id="PF22096">
    <property type="entry name" value="TagH_C"/>
    <property type="match status" value="1"/>
</dbReference>
<keyword evidence="3" id="KW-0547">Nucleotide-binding</keyword>
<evidence type="ECO:0000313" key="4">
    <source>
        <dbReference type="EMBL" id="QRO84364.1"/>
    </source>
</evidence>
<dbReference type="InterPro" id="IPR053990">
    <property type="entry name" value="TagH_C"/>
</dbReference>
<reference evidence="4 6" key="3">
    <citation type="submission" date="2021-02" db="EMBL/GenBank/DDBJ databases">
        <title>FDA dAtabase for Regulatory Grade micrObial Sequences (FDA-ARGOS): Supporting development and validation of Infectious Disease Dx tests.</title>
        <authorList>
            <person name="Sproer C."/>
            <person name="Gronow S."/>
            <person name="Severitt S."/>
            <person name="Schroder I."/>
            <person name="Tallon L."/>
            <person name="Sadzewicz L."/>
            <person name="Zhao X."/>
            <person name="Boylan J."/>
            <person name="Ott S."/>
            <person name="Bowen H."/>
            <person name="Vavikolanu K."/>
            <person name="Mehta A."/>
            <person name="Aluvathingal J."/>
            <person name="Nadendla S."/>
            <person name="Lowell S."/>
            <person name="Myers T."/>
            <person name="Yan Y."/>
            <person name="Sichtig H."/>
        </authorList>
    </citation>
    <scope>NUCLEOTIDE SEQUENCE [LARGE SCALE GENOMIC DNA]</scope>
    <source>
        <strain evidence="4 6">FDAARGOS_1207</strain>
    </source>
</reference>
<name>A0A2T4PUA6_9STAP</name>
<feature type="domain" description="ABC transporter" evidence="2">
    <location>
        <begin position="23"/>
        <end position="243"/>
    </location>
</feature>
<protein>
    <submittedName>
        <fullName evidence="3">ABC transporter ATP-binding protein</fullName>
    </submittedName>
</protein>